<feature type="signal peptide" evidence="1">
    <location>
        <begin position="1"/>
        <end position="20"/>
    </location>
</feature>
<feature type="chain" id="PRO_5041401242" description="YgdI/YgdR family lipoprotein" evidence="1">
    <location>
        <begin position="21"/>
        <end position="66"/>
    </location>
</feature>
<dbReference type="EMBL" id="JAUNQW010000013">
    <property type="protein sequence ID" value="MDO5457508.1"/>
    <property type="molecule type" value="Genomic_DNA"/>
</dbReference>
<evidence type="ECO:0000313" key="2">
    <source>
        <dbReference type="EMBL" id="MDO5457508.1"/>
    </source>
</evidence>
<evidence type="ECO:0000256" key="1">
    <source>
        <dbReference type="SAM" id="SignalP"/>
    </source>
</evidence>
<name>A0AA43UCP0_9LACT</name>
<accession>A0AA43UCP0</accession>
<protein>
    <recommendedName>
        <fullName evidence="4">YgdI/YgdR family lipoprotein</fullName>
    </recommendedName>
</protein>
<keyword evidence="3" id="KW-1185">Reference proteome</keyword>
<evidence type="ECO:0000313" key="3">
    <source>
        <dbReference type="Proteomes" id="UP001171751"/>
    </source>
</evidence>
<comment type="caution">
    <text evidence="2">The sequence shown here is derived from an EMBL/GenBank/DDBJ whole genome shotgun (WGS) entry which is preliminary data.</text>
</comment>
<dbReference type="PROSITE" id="PS51257">
    <property type="entry name" value="PROKAR_LIPOPROTEIN"/>
    <property type="match status" value="1"/>
</dbReference>
<organism evidence="2 3">
    <name type="scientific">Atopococcus tabaci</name>
    <dbReference type="NCBI Taxonomy" id="269774"/>
    <lineage>
        <taxon>Bacteria</taxon>
        <taxon>Bacillati</taxon>
        <taxon>Bacillota</taxon>
        <taxon>Bacilli</taxon>
        <taxon>Lactobacillales</taxon>
        <taxon>Carnobacteriaceae</taxon>
        <taxon>Atopococcus</taxon>
    </lineage>
</organism>
<keyword evidence="1" id="KW-0732">Signal</keyword>
<reference evidence="2" key="1">
    <citation type="submission" date="2023-07" db="EMBL/GenBank/DDBJ databases">
        <title>Between Cages and Wild: Unraveling the Impact of Captivity on Animal Microbiomes and Antimicrobial Resistance.</title>
        <authorList>
            <person name="Schmartz G.P."/>
            <person name="Rehner J."/>
            <person name="Schuff M.J."/>
            <person name="Becker S.L."/>
            <person name="Kravczyk M."/>
            <person name="Gurevich A."/>
            <person name="Francke R."/>
            <person name="Mueller R."/>
            <person name="Keller V."/>
            <person name="Keller A."/>
        </authorList>
    </citation>
    <scope>NUCLEOTIDE SEQUENCE</scope>
    <source>
        <strain evidence="2">S39M_St_73</strain>
    </source>
</reference>
<evidence type="ECO:0008006" key="4">
    <source>
        <dbReference type="Google" id="ProtNLM"/>
    </source>
</evidence>
<proteinExistence type="predicted"/>
<sequence length="66" mass="7628">MKLKQLLLMMSSFWIITACSSPSVIESENVIVTDHINEERYAVRLDEDGNLIQEDIEEEVETDNKN</sequence>
<dbReference type="Proteomes" id="UP001171751">
    <property type="component" value="Unassembled WGS sequence"/>
</dbReference>
<gene>
    <name evidence="2" type="ORF">Q4F26_04105</name>
</gene>
<dbReference type="AlphaFoldDB" id="A0AA43UCP0"/>